<proteinExistence type="predicted"/>
<evidence type="ECO:0008006" key="4">
    <source>
        <dbReference type="Google" id="ProtNLM"/>
    </source>
</evidence>
<gene>
    <name evidence="2" type="ORF">COT89_00245</name>
</gene>
<dbReference type="AlphaFoldDB" id="A0A2H0VGA2"/>
<accession>A0A2H0VGA2</accession>
<keyword evidence="1" id="KW-0732">Signal</keyword>
<protein>
    <recommendedName>
        <fullName evidence="4">DUF4830 domain-containing protein</fullName>
    </recommendedName>
</protein>
<comment type="caution">
    <text evidence="2">The sequence shown here is derived from an EMBL/GenBank/DDBJ whole genome shotgun (WGS) entry which is preliminary data.</text>
</comment>
<dbReference type="EMBL" id="PFAH01000002">
    <property type="protein sequence ID" value="PIR98135.1"/>
    <property type="molecule type" value="Genomic_DNA"/>
</dbReference>
<sequence>MKKSTSIIIVAVVALAAFYAVTQGLPSNPEEEEMAQEEVSQEGREVVGLWVSITDPRYASEINTDGTYRELYDEQVVSEGTWEILTTLENEGLDVDPTFDRQVFLKKIDGQDGETFYYQIPEQEEDRLVLVYLFGDVLMFERAVLNDGRDTL</sequence>
<name>A0A2H0VGA2_9BACT</name>
<evidence type="ECO:0000256" key="1">
    <source>
        <dbReference type="SAM" id="SignalP"/>
    </source>
</evidence>
<evidence type="ECO:0000313" key="3">
    <source>
        <dbReference type="Proteomes" id="UP000231466"/>
    </source>
</evidence>
<dbReference type="Proteomes" id="UP000231466">
    <property type="component" value="Unassembled WGS sequence"/>
</dbReference>
<evidence type="ECO:0000313" key="2">
    <source>
        <dbReference type="EMBL" id="PIR98135.1"/>
    </source>
</evidence>
<feature type="chain" id="PRO_5013560819" description="DUF4830 domain-containing protein" evidence="1">
    <location>
        <begin position="23"/>
        <end position="152"/>
    </location>
</feature>
<organism evidence="2 3">
    <name type="scientific">Candidatus Colwellbacteria bacterium CG10_big_fil_rev_8_21_14_0_10_42_22</name>
    <dbReference type="NCBI Taxonomy" id="1974540"/>
    <lineage>
        <taxon>Bacteria</taxon>
        <taxon>Candidatus Colwelliibacteriota</taxon>
    </lineage>
</organism>
<feature type="signal peptide" evidence="1">
    <location>
        <begin position="1"/>
        <end position="22"/>
    </location>
</feature>
<reference evidence="3" key="1">
    <citation type="submission" date="2017-09" db="EMBL/GenBank/DDBJ databases">
        <title>Depth-based differentiation of microbial function through sediment-hosted aquifers and enrichment of novel symbionts in the deep terrestrial subsurface.</title>
        <authorList>
            <person name="Probst A.J."/>
            <person name="Ladd B."/>
            <person name="Jarett J.K."/>
            <person name="Geller-Mcgrath D.E."/>
            <person name="Sieber C.M.K."/>
            <person name="Emerson J.B."/>
            <person name="Anantharaman K."/>
            <person name="Thomas B.C."/>
            <person name="Malmstrom R."/>
            <person name="Stieglmeier M."/>
            <person name="Klingl A."/>
            <person name="Woyke T."/>
            <person name="Ryan C.M."/>
            <person name="Banfield J.F."/>
        </authorList>
    </citation>
    <scope>NUCLEOTIDE SEQUENCE [LARGE SCALE GENOMIC DNA]</scope>
</reference>